<proteinExistence type="predicted"/>
<dbReference type="EMBL" id="AECZ01000003">
    <property type="protein sequence ID" value="EFL52581.1"/>
    <property type="molecule type" value="Genomic_DNA"/>
</dbReference>
<name>E1JSU8_SOLFR</name>
<dbReference type="Proteomes" id="UP000006250">
    <property type="component" value="Unassembled WGS sequence"/>
</dbReference>
<evidence type="ECO:0000313" key="3">
    <source>
        <dbReference type="Proteomes" id="UP000006250"/>
    </source>
</evidence>
<evidence type="ECO:0000313" key="2">
    <source>
        <dbReference type="EMBL" id="EFL52581.1"/>
    </source>
</evidence>
<keyword evidence="3" id="KW-1185">Reference proteome</keyword>
<dbReference type="OrthoDB" id="5497376at2"/>
<comment type="caution">
    <text evidence="2">The sequence shown here is derived from an EMBL/GenBank/DDBJ whole genome shotgun (WGS) entry which is preliminary data.</text>
</comment>
<dbReference type="GO" id="GO:0035438">
    <property type="term" value="F:cyclic-di-GMP binding"/>
    <property type="evidence" value="ECO:0007669"/>
    <property type="project" value="InterPro"/>
</dbReference>
<gene>
    <name evidence="2" type="ORF">DesfrDRAFT_0687</name>
</gene>
<dbReference type="RefSeq" id="WP_005991115.1">
    <property type="nucleotide sequence ID" value="NZ_AECZ01000003.1"/>
</dbReference>
<evidence type="ECO:0000259" key="1">
    <source>
        <dbReference type="Pfam" id="PF07238"/>
    </source>
</evidence>
<reference evidence="2 3" key="1">
    <citation type="submission" date="2010-08" db="EMBL/GenBank/DDBJ databases">
        <title>The draft genome of Desulfovibrio fructosovorans JJ.</title>
        <authorList>
            <consortium name="US DOE Joint Genome Institute (JGI-PGF)"/>
            <person name="Lucas S."/>
            <person name="Copeland A."/>
            <person name="Lapidus A."/>
            <person name="Cheng J.-F."/>
            <person name="Bruce D."/>
            <person name="Goodwin L."/>
            <person name="Pitluck S."/>
            <person name="Land M.L."/>
            <person name="Hauser L."/>
            <person name="Chang Y.-J."/>
            <person name="Jeffries C."/>
            <person name="Wall J.D."/>
            <person name="Stahl D.A."/>
            <person name="Arkin A.P."/>
            <person name="Dehal P."/>
            <person name="Stolyar S.M."/>
            <person name="Hazen T.C."/>
            <person name="Woyke T.J."/>
        </authorList>
    </citation>
    <scope>NUCLEOTIDE SEQUENCE [LARGE SCALE GENOMIC DNA]</scope>
    <source>
        <strain evidence="2 3">JJ</strain>
    </source>
</reference>
<feature type="domain" description="PilZ" evidence="1">
    <location>
        <begin position="6"/>
        <end position="100"/>
    </location>
</feature>
<accession>E1JSU8</accession>
<organism evidence="2 3">
    <name type="scientific">Solidesulfovibrio fructosivorans JJ]</name>
    <dbReference type="NCBI Taxonomy" id="596151"/>
    <lineage>
        <taxon>Bacteria</taxon>
        <taxon>Pseudomonadati</taxon>
        <taxon>Thermodesulfobacteriota</taxon>
        <taxon>Desulfovibrionia</taxon>
        <taxon>Desulfovibrionales</taxon>
        <taxon>Desulfovibrionaceae</taxon>
        <taxon>Solidesulfovibrio</taxon>
    </lineage>
</organism>
<dbReference type="eggNOG" id="ENOG5033TTD">
    <property type="taxonomic scope" value="Bacteria"/>
</dbReference>
<dbReference type="InterPro" id="IPR009875">
    <property type="entry name" value="PilZ_domain"/>
</dbReference>
<dbReference type="AlphaFoldDB" id="E1JSU8"/>
<sequence length="268" mass="30960">MKGAESRREARLPIESIVLPFFGSRELDFQPFEYLLQDVSQGGVKINIPNWVQGRESINRGERINLHVPFKVKGKVLYSGPVAWQKVDEDGQGQLLGVQMDQGKPLSYPIYFSVESQQVAIDFGAFKTQVSLLLKLTKDIYLLKRGCVIYLNHLSAVFSRLSDLSKEEYGAFRDFVFDDIIHRTRINAEYLEKFHKLIMLSVDSFKDACALIDISELRQAVEPEAYIEIFKNIYQDTFAMQYLYAIKNLENKLYVSYNTLVMIYCSYL</sequence>
<dbReference type="Pfam" id="PF07238">
    <property type="entry name" value="PilZ"/>
    <property type="match status" value="1"/>
</dbReference>
<protein>
    <recommendedName>
        <fullName evidence="1">PilZ domain-containing protein</fullName>
    </recommendedName>
</protein>